<reference evidence="1 2" key="1">
    <citation type="submission" date="2019-03" db="EMBL/GenBank/DDBJ databases">
        <title>Genomic Encyclopedia of Type Strains, Phase IV (KMG-IV): sequencing the most valuable type-strain genomes for metagenomic binning, comparative biology and taxonomic classification.</title>
        <authorList>
            <person name="Goeker M."/>
        </authorList>
    </citation>
    <scope>NUCLEOTIDE SEQUENCE [LARGE SCALE GENOMIC DNA]</scope>
    <source>
        <strain evidence="1 2">DSM 28697</strain>
    </source>
</reference>
<accession>A0A4R6U5C1</accession>
<organism evidence="1 2">
    <name type="scientific">Aureibacillus halotolerans</name>
    <dbReference type="NCBI Taxonomy" id="1508390"/>
    <lineage>
        <taxon>Bacteria</taxon>
        <taxon>Bacillati</taxon>
        <taxon>Bacillota</taxon>
        <taxon>Bacilli</taxon>
        <taxon>Bacillales</taxon>
        <taxon>Bacillaceae</taxon>
        <taxon>Aureibacillus</taxon>
    </lineage>
</organism>
<protein>
    <submittedName>
        <fullName evidence="1">Uncharacterized protein YqhG</fullName>
    </submittedName>
</protein>
<sequence length="260" mass="29748">MNQVDVQRITETFLLRAGAEMRPAPPGMLRVQLTEALDMAMMNRPFYWQYVRKTGGIPTPMELTLKLDASSPERGDLVHSGSPRFHQILRLLGEQAQYIRLYEQTSDGQGTKEGLHPWLVLNVKISFVCDRRKDTLLSLGIHLLTGTVRDHFMDDLRALSLTPTLPDYTFTIAPIIKPQRAFERIEYMLRDAISNGEDAWATEANARMAQDLTLLDRFYAHEEELPESYHIEKKAIIDQFMPTIQVHIVNGGMFYLRASA</sequence>
<dbReference type="RefSeq" id="WP_166639174.1">
    <property type="nucleotide sequence ID" value="NZ_SNYJ01000003.1"/>
</dbReference>
<name>A0A4R6U5C1_9BACI</name>
<keyword evidence="2" id="KW-1185">Reference proteome</keyword>
<evidence type="ECO:0000313" key="2">
    <source>
        <dbReference type="Proteomes" id="UP000295632"/>
    </source>
</evidence>
<dbReference type="Pfam" id="PF11079">
    <property type="entry name" value="YqhG"/>
    <property type="match status" value="1"/>
</dbReference>
<dbReference type="AlphaFoldDB" id="A0A4R6U5C1"/>
<dbReference type="EMBL" id="SNYJ01000003">
    <property type="protein sequence ID" value="TDQ41670.1"/>
    <property type="molecule type" value="Genomic_DNA"/>
</dbReference>
<gene>
    <name evidence="1" type="ORF">EV213_103251</name>
</gene>
<evidence type="ECO:0000313" key="1">
    <source>
        <dbReference type="EMBL" id="TDQ41670.1"/>
    </source>
</evidence>
<dbReference type="Proteomes" id="UP000295632">
    <property type="component" value="Unassembled WGS sequence"/>
</dbReference>
<comment type="caution">
    <text evidence="1">The sequence shown here is derived from an EMBL/GenBank/DDBJ whole genome shotgun (WGS) entry which is preliminary data.</text>
</comment>
<proteinExistence type="predicted"/>
<dbReference type="InterPro" id="IPR024562">
    <property type="entry name" value="YqhG"/>
</dbReference>